<evidence type="ECO:0000256" key="5">
    <source>
        <dbReference type="ARBA" id="ARBA00023136"/>
    </source>
</evidence>
<dbReference type="Proteomes" id="UP000249605">
    <property type="component" value="Chromosome"/>
</dbReference>
<evidence type="ECO:0008006" key="15">
    <source>
        <dbReference type="Google" id="ProtNLM"/>
    </source>
</evidence>
<comment type="similarity">
    <text evidence="7">Belongs to the methyl-accepting chemotaxis (MCP) protein family.</text>
</comment>
<evidence type="ECO:0000259" key="12">
    <source>
        <dbReference type="PROSITE" id="PS50885"/>
    </source>
</evidence>
<dbReference type="PROSITE" id="PS50111">
    <property type="entry name" value="CHEMOTAXIS_TRANSDUC_2"/>
    <property type="match status" value="1"/>
</dbReference>
<comment type="subcellular location">
    <subcellularLocation>
        <location evidence="1">Cell membrane</location>
        <topology evidence="1">Multi-pass membrane protein</topology>
    </subcellularLocation>
</comment>
<dbReference type="PRINTS" id="PR00260">
    <property type="entry name" value="CHEMTRNSDUCR"/>
</dbReference>
<keyword evidence="6 8" id="KW-0807">Transducer</keyword>
<evidence type="ECO:0000256" key="9">
    <source>
        <dbReference type="SAM" id="Coils"/>
    </source>
</evidence>
<dbReference type="Pfam" id="PF00672">
    <property type="entry name" value="HAMP"/>
    <property type="match status" value="1"/>
</dbReference>
<keyword evidence="4 10" id="KW-1133">Transmembrane helix</keyword>
<dbReference type="SUPFAM" id="SSF58104">
    <property type="entry name" value="Methyl-accepting chemotaxis protein (MCP) signaling domain"/>
    <property type="match status" value="1"/>
</dbReference>
<feature type="domain" description="HAMP" evidence="12">
    <location>
        <begin position="209"/>
        <end position="262"/>
    </location>
</feature>
<dbReference type="InterPro" id="IPR004089">
    <property type="entry name" value="MCPsignal_dom"/>
</dbReference>
<dbReference type="GO" id="GO:0005886">
    <property type="term" value="C:plasma membrane"/>
    <property type="evidence" value="ECO:0007669"/>
    <property type="project" value="UniProtKB-SubCell"/>
</dbReference>
<feature type="transmembrane region" description="Helical" evidence="10">
    <location>
        <begin position="12"/>
        <end position="32"/>
    </location>
</feature>
<dbReference type="InterPro" id="IPR033480">
    <property type="entry name" value="sCache_2"/>
</dbReference>
<keyword evidence="5 10" id="KW-0472">Membrane</keyword>
<organism evidence="13 14">
    <name type="scientific">Azospirillum ramasamyi</name>
    <dbReference type="NCBI Taxonomy" id="682998"/>
    <lineage>
        <taxon>Bacteria</taxon>
        <taxon>Pseudomonadati</taxon>
        <taxon>Pseudomonadota</taxon>
        <taxon>Alphaproteobacteria</taxon>
        <taxon>Rhodospirillales</taxon>
        <taxon>Azospirillaceae</taxon>
        <taxon>Azospirillum</taxon>
    </lineage>
</organism>
<dbReference type="GO" id="GO:0004888">
    <property type="term" value="F:transmembrane signaling receptor activity"/>
    <property type="evidence" value="ECO:0007669"/>
    <property type="project" value="InterPro"/>
</dbReference>
<dbReference type="Gene3D" id="1.10.8.500">
    <property type="entry name" value="HAMP domain in histidine kinase"/>
    <property type="match status" value="1"/>
</dbReference>
<feature type="domain" description="Methyl-accepting transducer" evidence="11">
    <location>
        <begin position="303"/>
        <end position="528"/>
    </location>
</feature>
<protein>
    <recommendedName>
        <fullName evidence="15">Methyl-accepting chemotaxis protein</fullName>
    </recommendedName>
</protein>
<dbReference type="AlphaFoldDB" id="A0A2U9S5B4"/>
<dbReference type="PANTHER" id="PTHR32089">
    <property type="entry name" value="METHYL-ACCEPTING CHEMOTAXIS PROTEIN MCPB"/>
    <property type="match status" value="1"/>
</dbReference>
<dbReference type="GO" id="GO:0006935">
    <property type="term" value="P:chemotaxis"/>
    <property type="evidence" value="ECO:0007669"/>
    <property type="project" value="InterPro"/>
</dbReference>
<dbReference type="KEGG" id="azm:DM194_07295"/>
<dbReference type="EMBL" id="CP029829">
    <property type="protein sequence ID" value="AWU94081.1"/>
    <property type="molecule type" value="Genomic_DNA"/>
</dbReference>
<feature type="coiled-coil region" evidence="9">
    <location>
        <begin position="253"/>
        <end position="284"/>
    </location>
</feature>
<gene>
    <name evidence="13" type="ORF">DM194_07295</name>
</gene>
<evidence type="ECO:0000313" key="13">
    <source>
        <dbReference type="EMBL" id="AWU94081.1"/>
    </source>
</evidence>
<dbReference type="GO" id="GO:0007165">
    <property type="term" value="P:signal transduction"/>
    <property type="evidence" value="ECO:0007669"/>
    <property type="project" value="UniProtKB-KW"/>
</dbReference>
<evidence type="ECO:0000313" key="14">
    <source>
        <dbReference type="Proteomes" id="UP000249605"/>
    </source>
</evidence>
<proteinExistence type="inferred from homology"/>
<dbReference type="Pfam" id="PF17200">
    <property type="entry name" value="sCache_2"/>
    <property type="match status" value="1"/>
</dbReference>
<sequence length="559" mass="58745">MQNISIRKKFLTISAVMLCAIIGLATILLSSLRDTQEESSRERVQSIVEVAIGAIKDFEARAANGEMTLDAARLAARNAVRAMRYDGDEYLFVTDMDSRIEVHGGNPRIEGQNLGSFKDPNGVPFAQLLVEAARKGGGYVSYSWPKAGQTVPSPKIAYAQMTPGWKWVVGTGVYVDDIEADFRRHAIQAALLGGVLGVGALLLSLWIARSITQPLSRLTVAMRRLADDDLDVEVTDGGRRDEIGQIAVTVGVFKEHGLENRRLRAEQEELRAKAEAERVALLSRLADGFERSIGEVVRQVAASAGTMRQTAQSLTASTDSAATRSTAAAQAAEEAAVSVNTVAGATEELSSSIGEIGRQVGASNDVANQAVAEANKTNEVMNGLVRAANEVGEVVNLINSIAGQTNLLALNATIEAARAGEHGKGFAVVASEVKGLANQTARATEDIQRKIAEIQQATNVAVGAIHDIGEVIGEMTSISSAIAAAVEQQGAATRDISANVHQAAQGAQVVSVNVAGASEATTDAGAKANEMLDESSHLTGVADRLRGEVDGFLASIRAA</sequence>
<keyword evidence="2" id="KW-1003">Cell membrane</keyword>
<evidence type="ECO:0000256" key="8">
    <source>
        <dbReference type="PROSITE-ProRule" id="PRU00284"/>
    </source>
</evidence>
<evidence type="ECO:0000256" key="1">
    <source>
        <dbReference type="ARBA" id="ARBA00004651"/>
    </source>
</evidence>
<reference evidence="13 14" key="1">
    <citation type="journal article" date="2019" name="Int. J. Syst. Evol. Microbiol.">
        <title>Azospirillum ramasamyi sp. nov., a novel diazotrophic bacterium isolated from fermented bovine products.</title>
        <authorList>
            <person name="Anandham R."/>
            <person name="Heo J."/>
            <person name="Krishnamoorthy R."/>
            <person name="SenthilKumar M."/>
            <person name="Gopal N.O."/>
            <person name="Kim S.J."/>
            <person name="Kwon S.W."/>
        </authorList>
    </citation>
    <scope>NUCLEOTIDE SEQUENCE [LARGE SCALE GENOMIC DNA]</scope>
    <source>
        <strain evidence="13 14">M2T2B2</strain>
    </source>
</reference>
<keyword evidence="9" id="KW-0175">Coiled coil</keyword>
<evidence type="ECO:0000256" key="7">
    <source>
        <dbReference type="ARBA" id="ARBA00029447"/>
    </source>
</evidence>
<evidence type="ECO:0000256" key="6">
    <source>
        <dbReference type="ARBA" id="ARBA00023224"/>
    </source>
</evidence>
<dbReference type="SMART" id="SM00304">
    <property type="entry name" value="HAMP"/>
    <property type="match status" value="1"/>
</dbReference>
<dbReference type="CDD" id="cd06225">
    <property type="entry name" value="HAMP"/>
    <property type="match status" value="1"/>
</dbReference>
<dbReference type="OrthoDB" id="7260004at2"/>
<dbReference type="Gene3D" id="1.10.287.950">
    <property type="entry name" value="Methyl-accepting chemotaxis protein"/>
    <property type="match status" value="1"/>
</dbReference>
<dbReference type="PANTHER" id="PTHR32089:SF112">
    <property type="entry name" value="LYSOZYME-LIKE PROTEIN-RELATED"/>
    <property type="match status" value="1"/>
</dbReference>
<evidence type="ECO:0000259" key="11">
    <source>
        <dbReference type="PROSITE" id="PS50111"/>
    </source>
</evidence>
<evidence type="ECO:0000256" key="10">
    <source>
        <dbReference type="SAM" id="Phobius"/>
    </source>
</evidence>
<dbReference type="PROSITE" id="PS50885">
    <property type="entry name" value="HAMP"/>
    <property type="match status" value="1"/>
</dbReference>
<accession>A0A2U9S5B4</accession>
<dbReference type="SMART" id="SM00283">
    <property type="entry name" value="MA"/>
    <property type="match status" value="1"/>
</dbReference>
<dbReference type="InterPro" id="IPR004090">
    <property type="entry name" value="Chemotax_Me-accpt_rcpt"/>
</dbReference>
<dbReference type="Pfam" id="PF00015">
    <property type="entry name" value="MCPsignal"/>
    <property type="match status" value="1"/>
</dbReference>
<evidence type="ECO:0000256" key="3">
    <source>
        <dbReference type="ARBA" id="ARBA00022692"/>
    </source>
</evidence>
<name>A0A2U9S5B4_9PROT</name>
<feature type="transmembrane region" description="Helical" evidence="10">
    <location>
        <begin position="189"/>
        <end position="208"/>
    </location>
</feature>
<dbReference type="RefSeq" id="WP_111066608.1">
    <property type="nucleotide sequence ID" value="NZ_CP029829.1"/>
</dbReference>
<evidence type="ECO:0000256" key="2">
    <source>
        <dbReference type="ARBA" id="ARBA00022475"/>
    </source>
</evidence>
<dbReference type="InterPro" id="IPR003660">
    <property type="entry name" value="HAMP_dom"/>
</dbReference>
<keyword evidence="3 10" id="KW-0812">Transmembrane</keyword>
<dbReference type="SMART" id="SM01049">
    <property type="entry name" value="Cache_2"/>
    <property type="match status" value="1"/>
</dbReference>
<evidence type="ECO:0000256" key="4">
    <source>
        <dbReference type="ARBA" id="ARBA00022989"/>
    </source>
</evidence>
<dbReference type="Gene3D" id="3.30.450.20">
    <property type="entry name" value="PAS domain"/>
    <property type="match status" value="1"/>
</dbReference>
<keyword evidence="14" id="KW-1185">Reference proteome</keyword>